<dbReference type="SUPFAM" id="SSF48403">
    <property type="entry name" value="Ankyrin repeat"/>
    <property type="match status" value="1"/>
</dbReference>
<sequence length="380" mass="43852">MEEDIRRPSNSDSDCEFMQKKSFLPSTETEEEENSTSKVGHYYSKLERDLDPSSSDSEMAVNCKAVSVISNKEEQESWSLPVPLITQTAYCKNCMMKAFPAMDTEMTRRRIIAITMLMKGEFNYNMLEVPRETIRKHLLEARKNGKNIKQILDTVFSNGTSLLHGNVIKERFDVTDMFLQYGADSNIYEEGMIIAHLAAADNNVHLLRILSHHGNIFNIQNSMGEPPLLVAIALNNMEFVKYLWMDRIIVHQTLDEETVLHYAAKYNNKFVAKPRNLYTIMEIIDDTEQTAQQEIPEAASLTLEQIPEIPIKGETESGLPEIIDEFNDKIKFEISKMHEQYKINLITEFEDLHLNDFDYNLKSHPAHETMEMEQLNILND</sequence>
<evidence type="ECO:0000256" key="4">
    <source>
        <dbReference type="SAM" id="MobiDB-lite"/>
    </source>
</evidence>
<name>A0ABR0B9N8_9CRUS</name>
<evidence type="ECO:0000256" key="3">
    <source>
        <dbReference type="PROSITE-ProRule" id="PRU00023"/>
    </source>
</evidence>
<organism evidence="5 6">
    <name type="scientific">Daphnia magna</name>
    <dbReference type="NCBI Taxonomy" id="35525"/>
    <lineage>
        <taxon>Eukaryota</taxon>
        <taxon>Metazoa</taxon>
        <taxon>Ecdysozoa</taxon>
        <taxon>Arthropoda</taxon>
        <taxon>Crustacea</taxon>
        <taxon>Branchiopoda</taxon>
        <taxon>Diplostraca</taxon>
        <taxon>Cladocera</taxon>
        <taxon>Anomopoda</taxon>
        <taxon>Daphniidae</taxon>
        <taxon>Daphnia</taxon>
    </lineage>
</organism>
<evidence type="ECO:0000313" key="5">
    <source>
        <dbReference type="EMBL" id="KAK4045290.1"/>
    </source>
</evidence>
<dbReference type="Pfam" id="PF12796">
    <property type="entry name" value="Ank_2"/>
    <property type="match status" value="1"/>
</dbReference>
<evidence type="ECO:0008006" key="7">
    <source>
        <dbReference type="Google" id="ProtNLM"/>
    </source>
</evidence>
<feature type="region of interest" description="Disordered" evidence="4">
    <location>
        <begin position="1"/>
        <end position="43"/>
    </location>
</feature>
<dbReference type="SMART" id="SM00248">
    <property type="entry name" value="ANK"/>
    <property type="match status" value="4"/>
</dbReference>
<dbReference type="Gene3D" id="1.25.40.20">
    <property type="entry name" value="Ankyrin repeat-containing domain"/>
    <property type="match status" value="1"/>
</dbReference>
<evidence type="ECO:0000256" key="2">
    <source>
        <dbReference type="ARBA" id="ARBA00023043"/>
    </source>
</evidence>
<dbReference type="InterPro" id="IPR002110">
    <property type="entry name" value="Ankyrin_rpt"/>
</dbReference>
<evidence type="ECO:0000313" key="6">
    <source>
        <dbReference type="Proteomes" id="UP001234178"/>
    </source>
</evidence>
<dbReference type="PANTHER" id="PTHR24198:SF165">
    <property type="entry name" value="ANKYRIN REPEAT-CONTAINING PROTEIN-RELATED"/>
    <property type="match status" value="1"/>
</dbReference>
<keyword evidence="6" id="KW-1185">Reference proteome</keyword>
<proteinExistence type="predicted"/>
<feature type="repeat" description="ANK" evidence="3">
    <location>
        <begin position="158"/>
        <end position="190"/>
    </location>
</feature>
<accession>A0ABR0B9N8</accession>
<dbReference type="EMBL" id="JAOYFB010000042">
    <property type="protein sequence ID" value="KAK4045290.1"/>
    <property type="molecule type" value="Genomic_DNA"/>
</dbReference>
<gene>
    <name evidence="5" type="ORF">OUZ56_032828</name>
</gene>
<dbReference type="PANTHER" id="PTHR24198">
    <property type="entry name" value="ANKYRIN REPEAT AND PROTEIN KINASE DOMAIN-CONTAINING PROTEIN"/>
    <property type="match status" value="1"/>
</dbReference>
<evidence type="ECO:0000256" key="1">
    <source>
        <dbReference type="ARBA" id="ARBA00022737"/>
    </source>
</evidence>
<reference evidence="5 6" key="1">
    <citation type="journal article" date="2023" name="Nucleic Acids Res.">
        <title>The hologenome of Daphnia magna reveals possible DNA methylation and microbiome-mediated evolution of the host genome.</title>
        <authorList>
            <person name="Chaturvedi A."/>
            <person name="Li X."/>
            <person name="Dhandapani V."/>
            <person name="Marshall H."/>
            <person name="Kissane S."/>
            <person name="Cuenca-Cambronero M."/>
            <person name="Asole G."/>
            <person name="Calvet F."/>
            <person name="Ruiz-Romero M."/>
            <person name="Marangio P."/>
            <person name="Guigo R."/>
            <person name="Rago D."/>
            <person name="Mirbahai L."/>
            <person name="Eastwood N."/>
            <person name="Colbourne J.K."/>
            <person name="Zhou J."/>
            <person name="Mallon E."/>
            <person name="Orsini L."/>
        </authorList>
    </citation>
    <scope>NUCLEOTIDE SEQUENCE [LARGE SCALE GENOMIC DNA]</scope>
    <source>
        <strain evidence="5">LRV0_1</strain>
    </source>
</reference>
<dbReference type="PROSITE" id="PS50088">
    <property type="entry name" value="ANK_REPEAT"/>
    <property type="match status" value="1"/>
</dbReference>
<protein>
    <recommendedName>
        <fullName evidence="7">Ankyrin repeat domain-containing protein</fullName>
    </recommendedName>
</protein>
<dbReference type="Proteomes" id="UP001234178">
    <property type="component" value="Unassembled WGS sequence"/>
</dbReference>
<keyword evidence="1" id="KW-0677">Repeat</keyword>
<dbReference type="InterPro" id="IPR036770">
    <property type="entry name" value="Ankyrin_rpt-contain_sf"/>
</dbReference>
<comment type="caution">
    <text evidence="5">The sequence shown here is derived from an EMBL/GenBank/DDBJ whole genome shotgun (WGS) entry which is preliminary data.</text>
</comment>
<keyword evidence="2 3" id="KW-0040">ANK repeat</keyword>